<dbReference type="PATRIC" id="fig|679200.3.peg.1328"/>
<evidence type="ECO:0000313" key="3">
    <source>
        <dbReference type="EMBL" id="EHI55531.1"/>
    </source>
</evidence>
<dbReference type="SUPFAM" id="SSF53300">
    <property type="entry name" value="vWA-like"/>
    <property type="match status" value="1"/>
</dbReference>
<dbReference type="STRING" id="679200.HMPREF9333_01246"/>
<dbReference type="InterPro" id="IPR056690">
    <property type="entry name" value="DUF7788"/>
</dbReference>
<dbReference type="AlphaFoldDB" id="G5GI56"/>
<comment type="caution">
    <text evidence="3">The sequence shown here is derived from an EMBL/GenBank/DDBJ whole genome shotgun (WGS) entry which is preliminary data.</text>
</comment>
<feature type="domain" description="DUF7788" evidence="2">
    <location>
        <begin position="300"/>
        <end position="472"/>
    </location>
</feature>
<dbReference type="Proteomes" id="UP000003011">
    <property type="component" value="Unassembled WGS sequence"/>
</dbReference>
<reference evidence="3 4" key="1">
    <citation type="submission" date="2011-08" db="EMBL/GenBank/DDBJ databases">
        <title>The Genome Sequence of Johnsonella ignava ATCC 51276.</title>
        <authorList>
            <consortium name="The Broad Institute Genome Sequencing Platform"/>
            <person name="Earl A."/>
            <person name="Ward D."/>
            <person name="Feldgarden M."/>
            <person name="Gevers D."/>
            <person name="Izard J."/>
            <person name="Blanton J.M."/>
            <person name="Baranova O.V."/>
            <person name="Dewhirst F.E."/>
            <person name="Young S.K."/>
            <person name="Zeng Q."/>
            <person name="Gargeya S."/>
            <person name="Fitzgerald M."/>
            <person name="Haas B."/>
            <person name="Abouelleil A."/>
            <person name="Alvarado L."/>
            <person name="Arachchi H.M."/>
            <person name="Berlin A."/>
            <person name="Brown A."/>
            <person name="Chapman S.B."/>
            <person name="Chen Z."/>
            <person name="Dunbar C."/>
            <person name="Freedman E."/>
            <person name="Gearin G."/>
            <person name="Gellesch M."/>
            <person name="Goldberg J."/>
            <person name="Griggs A."/>
            <person name="Gujja S."/>
            <person name="Heiman D."/>
            <person name="Howarth C."/>
            <person name="Larson L."/>
            <person name="Lui A."/>
            <person name="MacDonald P.J.P."/>
            <person name="Montmayeur A."/>
            <person name="Murphy C."/>
            <person name="Neiman D."/>
            <person name="Pearson M."/>
            <person name="Priest M."/>
            <person name="Roberts A."/>
            <person name="Saif S."/>
            <person name="Shea T."/>
            <person name="Shenoy N."/>
            <person name="Sisk P."/>
            <person name="Stolte C."/>
            <person name="Sykes S."/>
            <person name="Wortman J."/>
            <person name="Nusbaum C."/>
            <person name="Birren B."/>
        </authorList>
    </citation>
    <scope>NUCLEOTIDE SEQUENCE [LARGE SCALE GENOMIC DNA]</scope>
    <source>
        <strain evidence="3 4">ATCC 51276</strain>
    </source>
</reference>
<gene>
    <name evidence="3" type="ORF">HMPREF9333_01246</name>
</gene>
<feature type="domain" description="DUF2828" evidence="1">
    <location>
        <begin position="14"/>
        <end position="116"/>
    </location>
</feature>
<dbReference type="InterPro" id="IPR011205">
    <property type="entry name" value="UCP015417_vWA"/>
</dbReference>
<protein>
    <recommendedName>
        <fullName evidence="5">DUF2828 domain-containing protein</fullName>
    </recommendedName>
</protein>
<organism evidence="3 4">
    <name type="scientific">Johnsonella ignava ATCC 51276</name>
    <dbReference type="NCBI Taxonomy" id="679200"/>
    <lineage>
        <taxon>Bacteria</taxon>
        <taxon>Bacillati</taxon>
        <taxon>Bacillota</taxon>
        <taxon>Clostridia</taxon>
        <taxon>Lachnospirales</taxon>
        <taxon>Lachnospiraceae</taxon>
        <taxon>Johnsonella</taxon>
    </lineage>
</organism>
<evidence type="ECO:0000313" key="4">
    <source>
        <dbReference type="Proteomes" id="UP000003011"/>
    </source>
</evidence>
<feature type="domain" description="DUF2828" evidence="1">
    <location>
        <begin position="145"/>
        <end position="291"/>
    </location>
</feature>
<accession>G5GI56</accession>
<dbReference type="Pfam" id="PF11443">
    <property type="entry name" value="DUF2828"/>
    <property type="match status" value="2"/>
</dbReference>
<evidence type="ECO:0008006" key="5">
    <source>
        <dbReference type="Google" id="ProtNLM"/>
    </source>
</evidence>
<dbReference type="HOGENOM" id="CLU_011744_1_2_9"/>
<evidence type="ECO:0000259" key="1">
    <source>
        <dbReference type="Pfam" id="PF11443"/>
    </source>
</evidence>
<keyword evidence="4" id="KW-1185">Reference proteome</keyword>
<dbReference type="InterPro" id="IPR036465">
    <property type="entry name" value="vWFA_dom_sf"/>
</dbReference>
<proteinExistence type="predicted"/>
<sequence length="499" mass="57030">MLDHIKQEGNMTLTENGAATYLTSGSDCLDLFATVGALRHASDEEIISRFICAYTENPVLAMKLLFFARDIRGGLGERRVFRTIFAWLAKNEPDSVKKNIKYVADYGRFDDLLALIDTPCEKEMFEFLKSCLDSDLVNINEGENISLLAKWLPSINTSDKRVVYKAKKLAKAFGMNSADYRKVLSRLRAKIQIIENNLRKMDYSFDYEKQPSRAMYKYKKAFLRNDEDRYSAFLSKVVSGEAKLHADNISPYELVEPYLIEDWRRWKCDGRVYMKTISEAEKAILNTTWNSIPDFGKDENAIAVIDTSASMYYQRSPLPAAVALSLGLYFAERNKGIFKNHFIEFSNKAQLIEIKGETFADRLRYIATFCKVASTNLESVFNLILNAAKKYNVSQDEMPKKLVIISDMEFNSCVENPDKINFYQAKQRYEGSGYKLPEIIFWNVASRNRQQPVTMNEQGVVLVSGATPRIFSMVAGGKTSPYTFMLEVLNSERYMKIAA</sequence>
<dbReference type="eggNOG" id="COG2304">
    <property type="taxonomic scope" value="Bacteria"/>
</dbReference>
<dbReference type="EMBL" id="ACZL01000021">
    <property type="protein sequence ID" value="EHI55531.1"/>
    <property type="molecule type" value="Genomic_DNA"/>
</dbReference>
<dbReference type="RefSeq" id="WP_005540743.1">
    <property type="nucleotide sequence ID" value="NZ_JH378832.1"/>
</dbReference>
<dbReference type="InterPro" id="IPR058580">
    <property type="entry name" value="DUF2828"/>
</dbReference>
<dbReference type="Pfam" id="PF25043">
    <property type="entry name" value="DUF7788"/>
    <property type="match status" value="1"/>
</dbReference>
<name>G5GI56_9FIRM</name>
<evidence type="ECO:0000259" key="2">
    <source>
        <dbReference type="Pfam" id="PF25043"/>
    </source>
</evidence>
<dbReference type="PIRSF" id="PIRSF015417">
    <property type="entry name" value="T31B5_30_vWA"/>
    <property type="match status" value="1"/>
</dbReference>
<dbReference type="PANTHER" id="PTHR31373:SF27">
    <property type="entry name" value="TROVE DOMAIN-CONTAINING PROTEIN"/>
    <property type="match status" value="1"/>
</dbReference>
<dbReference type="PANTHER" id="PTHR31373">
    <property type="entry name" value="OS06G0652100 PROTEIN"/>
    <property type="match status" value="1"/>
</dbReference>